<proteinExistence type="predicted"/>
<feature type="non-terminal residue" evidence="2">
    <location>
        <position position="1"/>
    </location>
</feature>
<dbReference type="GO" id="GO:0004386">
    <property type="term" value="F:helicase activity"/>
    <property type="evidence" value="ECO:0007669"/>
    <property type="project" value="UniProtKB-KW"/>
</dbReference>
<protein>
    <submittedName>
        <fullName evidence="2">RNA helicase</fullName>
    </submittedName>
</protein>
<dbReference type="Proteomes" id="UP001515943">
    <property type="component" value="Unassembled WGS sequence"/>
</dbReference>
<evidence type="ECO:0000259" key="1">
    <source>
        <dbReference type="SMART" id="SM01142"/>
    </source>
</evidence>
<organism evidence="2 3">
    <name type="scientific">Lentzea indica</name>
    <dbReference type="NCBI Taxonomy" id="2604800"/>
    <lineage>
        <taxon>Bacteria</taxon>
        <taxon>Bacillati</taxon>
        <taxon>Actinomycetota</taxon>
        <taxon>Actinomycetes</taxon>
        <taxon>Pseudonocardiales</taxon>
        <taxon>Pseudonocardiaceae</taxon>
        <taxon>Lentzea</taxon>
    </lineage>
</organism>
<keyword evidence="2" id="KW-0547">Nucleotide-binding</keyword>
<dbReference type="Pfam" id="PF08148">
    <property type="entry name" value="DSHCT"/>
    <property type="match status" value="1"/>
</dbReference>
<dbReference type="Pfam" id="PF26090">
    <property type="entry name" value="SH3_HelY"/>
    <property type="match status" value="1"/>
</dbReference>
<keyword evidence="2" id="KW-0347">Helicase</keyword>
<dbReference type="InterPro" id="IPR058621">
    <property type="entry name" value="SH3_HelY"/>
</dbReference>
<sequence length="315" mass="35507">RPLVVTEDRWSGRLTSADFPAPVEVLGHIKLPRQVDVRSPKSRRDLASTIRNTGITVPSRGRKKTTADDDPELATLRRALRVHPCHGCDQREDHARWGERYHRLLAETEQLERKVAATTHSLARQFDRIRALLRERGYLSEAEEVTDDGKRLTRLYSESDLLAAECLRHGVWKGLKPEELAAVVSSLVYEARRDGPVEARLPQGAVSDAMLKTVRLWAEIEDDERRHKLERITRQPDPGFAWPVFRWARGESLEKVLSAAEAGGNELGAGDFVRWCRQVIDLLDQIRDVLGRQDPVGAAAAKAVDALRRGVVAMM</sequence>
<reference evidence="2 3" key="1">
    <citation type="submission" date="2019-08" db="EMBL/GenBank/DDBJ databases">
        <title>Lentzea from Indian Himalayas.</title>
        <authorList>
            <person name="Mandal S."/>
            <person name="Mallick Gupta A."/>
            <person name="Maiti P.K."/>
            <person name="Sarkar J."/>
            <person name="Mandal S."/>
        </authorList>
    </citation>
    <scope>NUCLEOTIDE SEQUENCE [LARGE SCALE GENOMIC DNA]</scope>
    <source>
        <strain evidence="2 3">PSKA42</strain>
    </source>
</reference>
<comment type="caution">
    <text evidence="2">The sequence shown here is derived from an EMBL/GenBank/DDBJ whole genome shotgun (WGS) entry which is preliminary data.</text>
</comment>
<feature type="domain" description="ATP-dependent RNA helicase Ski2/MTR4 C-terminal" evidence="1">
    <location>
        <begin position="140"/>
        <end position="315"/>
    </location>
</feature>
<dbReference type="SMART" id="SM01142">
    <property type="entry name" value="DSHCT"/>
    <property type="match status" value="1"/>
</dbReference>
<dbReference type="Gene3D" id="1.10.3380.30">
    <property type="match status" value="1"/>
</dbReference>
<dbReference type="EMBL" id="VSRL01000037">
    <property type="protein sequence ID" value="NKE57700.1"/>
    <property type="molecule type" value="Genomic_DNA"/>
</dbReference>
<accession>A0ABX1FFJ2</accession>
<dbReference type="InterPro" id="IPR012961">
    <property type="entry name" value="Ski2/MTR4_C"/>
</dbReference>
<name>A0ABX1FFJ2_9PSEU</name>
<keyword evidence="3" id="KW-1185">Reference proteome</keyword>
<keyword evidence="2" id="KW-0378">Hydrolase</keyword>
<keyword evidence="2" id="KW-0067">ATP-binding</keyword>
<evidence type="ECO:0000313" key="3">
    <source>
        <dbReference type="Proteomes" id="UP001515943"/>
    </source>
</evidence>
<evidence type="ECO:0000313" key="2">
    <source>
        <dbReference type="EMBL" id="NKE57700.1"/>
    </source>
</evidence>
<gene>
    <name evidence="2" type="ORF">FXN61_12985</name>
</gene>